<feature type="domain" description="Glycosyl hydrolase family 13 catalytic" evidence="7">
    <location>
        <begin position="186"/>
        <end position="563"/>
    </location>
</feature>
<keyword evidence="6" id="KW-0934">Plastid</keyword>
<dbReference type="AlphaFoldDB" id="A0A250X6U7"/>
<dbReference type="SUPFAM" id="SSF51011">
    <property type="entry name" value="Glycosyl hydrolase domain"/>
    <property type="match status" value="1"/>
</dbReference>
<dbReference type="GO" id="GO:0005978">
    <property type="term" value="P:glycogen biosynthetic process"/>
    <property type="evidence" value="ECO:0007669"/>
    <property type="project" value="InterPro"/>
</dbReference>
<name>A0A250X6U7_9CHLO</name>
<comment type="subcellular location">
    <subcellularLocation>
        <location evidence="2">Plastid</location>
        <location evidence="2">Amyloplast</location>
    </subcellularLocation>
</comment>
<dbReference type="InterPro" id="IPR013780">
    <property type="entry name" value="Glyco_hydro_b"/>
</dbReference>
<dbReference type="InterPro" id="IPR004193">
    <property type="entry name" value="Glyco_hydro_13_N"/>
</dbReference>
<dbReference type="InterPro" id="IPR037439">
    <property type="entry name" value="Branching_enzy"/>
</dbReference>
<dbReference type="Pfam" id="PF00128">
    <property type="entry name" value="Alpha-amylase"/>
    <property type="match status" value="1"/>
</dbReference>
<comment type="caution">
    <text evidence="8">The sequence shown here is derived from an EMBL/GenBank/DDBJ whole genome shotgun (WGS) entry which is preliminary data.</text>
</comment>
<dbReference type="Gene3D" id="3.20.20.80">
    <property type="entry name" value="Glycosidases"/>
    <property type="match status" value="1"/>
</dbReference>
<dbReference type="OrthoDB" id="1740265at2759"/>
<dbReference type="InterPro" id="IPR014756">
    <property type="entry name" value="Ig_E-set"/>
</dbReference>
<dbReference type="Gene3D" id="2.60.40.1180">
    <property type="entry name" value="Golgi alpha-mannosidase II"/>
    <property type="match status" value="1"/>
</dbReference>
<dbReference type="EMBL" id="BEGY01000036">
    <property type="protein sequence ID" value="GAX78813.1"/>
    <property type="molecule type" value="Genomic_DNA"/>
</dbReference>
<keyword evidence="9" id="KW-1185">Reference proteome</keyword>
<evidence type="ECO:0000256" key="3">
    <source>
        <dbReference type="ARBA" id="ARBA00009000"/>
    </source>
</evidence>
<dbReference type="SUPFAM" id="SSF81296">
    <property type="entry name" value="E set domains"/>
    <property type="match status" value="1"/>
</dbReference>
<comment type="similarity">
    <text evidence="3">Belongs to the glycosyl hydrolase 13 family. GlgB subfamily.</text>
</comment>
<dbReference type="InterPro" id="IPR013783">
    <property type="entry name" value="Ig-like_fold"/>
</dbReference>
<accession>A0A250X6U7</accession>
<dbReference type="GO" id="GO:0009501">
    <property type="term" value="C:amyloplast"/>
    <property type="evidence" value="ECO:0007669"/>
    <property type="project" value="UniProtKB-SubCell"/>
</dbReference>
<dbReference type="InterPro" id="IPR017853">
    <property type="entry name" value="GH"/>
</dbReference>
<evidence type="ECO:0000256" key="6">
    <source>
        <dbReference type="ARBA" id="ARBA00023234"/>
    </source>
</evidence>
<sequence>MKLCLIQSRVSVAQNRHALLLGKPKALFFRKLRNIVFQDERHLKAHPAFNWLNAVSEAESRGDSTIGQSVHKAVVEETYTLAHNVITSTEPSSAVGLTLHEEGEVSFRVWAPHAAGVSILLQDKLLDVPLSRQGDFWAARLIPGCLTKGTAYKVLIHTPDGRRLYRRDPYAKSTEYTSEWCFVDDPDTFEWSEHALRPFEEVIIYEMHVGSFTPEGTLASAMAKLDYLADLGFTQVQLMPLTEHSDAWGYNPRQLMALHGAYGTPDDLRRFVDRAHQLNMGVIIDVVLHHGAVEGNALWEYDGWGPDWNGGIYHEGGHDTTWGRAFGFWKREVRDMIEEACQMWLRDYKCDGLRFDSANDLPPEVVQEVTWRLREAFPGRILTAEVTPENPMSVKQLGFDSVWVHSGYFDIIQQHRALGRGHHGGGDWAAGWDLPRLRTVMVLHYGFENPTQCIKYLLGSHDQVGCRKGGAWYKDYEMIGGQHRYAVDQYGGGRTDPHATASARLWYAANVAAAGLPMMFMGTEFAQGGWWDIDEHRRLQWSQSEDPIGQHMIAAVRAANKLRHEHVALRRGWANILHEDRPNGVVAFERVYEGLPRMVCVINAGRNSFQSGDYGCWVGGGTFEEVYNSHDPEFGGWDGVKTNGGEPKPSYDGKLWLNLPGQCTLIFKQLA</sequence>
<keyword evidence="5" id="KW-0808">Transferase</keyword>
<dbReference type="Gene3D" id="2.60.40.10">
    <property type="entry name" value="Immunoglobulins"/>
    <property type="match status" value="1"/>
</dbReference>
<evidence type="ECO:0000256" key="1">
    <source>
        <dbReference type="ARBA" id="ARBA00000826"/>
    </source>
</evidence>
<reference evidence="8 9" key="1">
    <citation type="submission" date="2017-08" db="EMBL/GenBank/DDBJ databases">
        <title>Acidophilic green algal genome provides insights into adaptation to an acidic environment.</title>
        <authorList>
            <person name="Hirooka S."/>
            <person name="Hirose Y."/>
            <person name="Kanesaki Y."/>
            <person name="Higuchi S."/>
            <person name="Fujiwara T."/>
            <person name="Onuma R."/>
            <person name="Era A."/>
            <person name="Ohbayashi R."/>
            <person name="Uzuka A."/>
            <person name="Nozaki H."/>
            <person name="Yoshikawa H."/>
            <person name="Miyagishima S.Y."/>
        </authorList>
    </citation>
    <scope>NUCLEOTIDE SEQUENCE [LARGE SCALE GENOMIC DNA]</scope>
    <source>
        <strain evidence="8 9">NIES-2499</strain>
    </source>
</reference>
<dbReference type="Proteomes" id="UP000232323">
    <property type="component" value="Unassembled WGS sequence"/>
</dbReference>
<dbReference type="InterPro" id="IPR006047">
    <property type="entry name" value="GH13_cat_dom"/>
</dbReference>
<dbReference type="PANTHER" id="PTHR43651">
    <property type="entry name" value="1,4-ALPHA-GLUCAN-BRANCHING ENZYME"/>
    <property type="match status" value="1"/>
</dbReference>
<evidence type="ECO:0000256" key="4">
    <source>
        <dbReference type="ARBA" id="ARBA00012541"/>
    </source>
</evidence>
<evidence type="ECO:0000256" key="2">
    <source>
        <dbReference type="ARBA" id="ARBA00004602"/>
    </source>
</evidence>
<evidence type="ECO:0000313" key="8">
    <source>
        <dbReference type="EMBL" id="GAX78813.1"/>
    </source>
</evidence>
<evidence type="ECO:0000259" key="7">
    <source>
        <dbReference type="SMART" id="SM00642"/>
    </source>
</evidence>
<dbReference type="EC" id="2.4.1.18" evidence="4"/>
<dbReference type="PANTHER" id="PTHR43651:SF11">
    <property type="entry name" value="MALTO-OLIGOSYLTREHALOSE TREHALOHYDROLASE"/>
    <property type="match status" value="1"/>
</dbReference>
<dbReference type="GO" id="GO:0004553">
    <property type="term" value="F:hydrolase activity, hydrolyzing O-glycosyl compounds"/>
    <property type="evidence" value="ECO:0007669"/>
    <property type="project" value="InterPro"/>
</dbReference>
<dbReference type="Pfam" id="PF02806">
    <property type="entry name" value="Alpha-amylase_C"/>
    <property type="match status" value="1"/>
</dbReference>
<keyword evidence="6" id="KW-0035">Amyloplast</keyword>
<evidence type="ECO:0000313" key="9">
    <source>
        <dbReference type="Proteomes" id="UP000232323"/>
    </source>
</evidence>
<dbReference type="GO" id="GO:0003844">
    <property type="term" value="F:1,4-alpha-glucan branching enzyme activity"/>
    <property type="evidence" value="ECO:0007669"/>
    <property type="project" value="UniProtKB-EC"/>
</dbReference>
<gene>
    <name evidence="8" type="ORF">CEUSTIGMA_g6250.t1</name>
</gene>
<dbReference type="GO" id="GO:0043169">
    <property type="term" value="F:cation binding"/>
    <property type="evidence" value="ECO:0007669"/>
    <property type="project" value="InterPro"/>
</dbReference>
<dbReference type="STRING" id="1157962.A0A250X6U7"/>
<dbReference type="SMART" id="SM00642">
    <property type="entry name" value="Aamy"/>
    <property type="match status" value="1"/>
</dbReference>
<dbReference type="Pfam" id="PF02922">
    <property type="entry name" value="CBM_48"/>
    <property type="match status" value="1"/>
</dbReference>
<dbReference type="PIRSF" id="PIRSF000463">
    <property type="entry name" value="GlgB"/>
    <property type="match status" value="1"/>
</dbReference>
<dbReference type="InterPro" id="IPR006048">
    <property type="entry name" value="A-amylase/branching_C"/>
</dbReference>
<protein>
    <recommendedName>
        <fullName evidence="4">1,4-alpha-glucan branching enzyme</fullName>
        <ecNumber evidence="4">2.4.1.18</ecNumber>
    </recommendedName>
</protein>
<organism evidence="8 9">
    <name type="scientific">Chlamydomonas eustigma</name>
    <dbReference type="NCBI Taxonomy" id="1157962"/>
    <lineage>
        <taxon>Eukaryota</taxon>
        <taxon>Viridiplantae</taxon>
        <taxon>Chlorophyta</taxon>
        <taxon>core chlorophytes</taxon>
        <taxon>Chlorophyceae</taxon>
        <taxon>CS clade</taxon>
        <taxon>Chlamydomonadales</taxon>
        <taxon>Chlamydomonadaceae</taxon>
        <taxon>Chlamydomonas</taxon>
    </lineage>
</organism>
<comment type="catalytic activity">
    <reaction evidence="1">
        <text>Transfers a segment of a (1-&gt;4)-alpha-D-glucan chain to a primary hydroxy group in a similar glucan chain.</text>
        <dbReference type="EC" id="2.4.1.18"/>
    </reaction>
</comment>
<evidence type="ECO:0000256" key="5">
    <source>
        <dbReference type="ARBA" id="ARBA00022679"/>
    </source>
</evidence>
<proteinExistence type="inferred from homology"/>
<dbReference type="SUPFAM" id="SSF51445">
    <property type="entry name" value="(Trans)glycosidases"/>
    <property type="match status" value="1"/>
</dbReference>